<comment type="function">
    <text evidence="6">Catalyzes the reversible reaction in which hydroxymethyl group from 5,10-methylenetetrahydrofolate is transferred onto alpha-ketoisovalerate to form ketopantoate.</text>
</comment>
<dbReference type="HAMAP" id="MF_00156">
    <property type="entry name" value="PanB"/>
    <property type="match status" value="1"/>
</dbReference>
<name>A0AAW0S2P8_9HYPO</name>
<evidence type="ECO:0000256" key="3">
    <source>
        <dbReference type="ARBA" id="ARBA00012618"/>
    </source>
</evidence>
<comment type="caution">
    <text evidence="8">The sequence shown here is derived from an EMBL/GenBank/DDBJ whole genome shotgun (WGS) entry which is preliminary data.</text>
</comment>
<dbReference type="PANTHER" id="PTHR20881">
    <property type="entry name" value="3-METHYL-2-OXOBUTANOATE HYDROXYMETHYLTRANSFERASE"/>
    <property type="match status" value="1"/>
</dbReference>
<dbReference type="CDD" id="cd06557">
    <property type="entry name" value="KPHMT-like"/>
    <property type="match status" value="1"/>
</dbReference>
<evidence type="ECO:0000256" key="7">
    <source>
        <dbReference type="SAM" id="MobiDB-lite"/>
    </source>
</evidence>
<keyword evidence="9" id="KW-1185">Reference proteome</keyword>
<dbReference type="EMBL" id="JAAHCF010000086">
    <property type="protein sequence ID" value="KAK8148500.1"/>
    <property type="molecule type" value="Genomic_DNA"/>
</dbReference>
<dbReference type="GO" id="GO:0003864">
    <property type="term" value="F:3-methyl-2-oxobutanoate hydroxymethyltransferase activity"/>
    <property type="evidence" value="ECO:0007669"/>
    <property type="project" value="UniProtKB-EC"/>
</dbReference>
<keyword evidence="4 6" id="KW-0808">Transferase</keyword>
<evidence type="ECO:0000256" key="6">
    <source>
        <dbReference type="RuleBase" id="RU362100"/>
    </source>
</evidence>
<dbReference type="EC" id="2.1.2.11" evidence="3 6"/>
<gene>
    <name evidence="8" type="ORF">G3M48_009954</name>
</gene>
<organism evidence="8 9">
    <name type="scientific">Beauveria asiatica</name>
    <dbReference type="NCBI Taxonomy" id="1069075"/>
    <lineage>
        <taxon>Eukaryota</taxon>
        <taxon>Fungi</taxon>
        <taxon>Dikarya</taxon>
        <taxon>Ascomycota</taxon>
        <taxon>Pezizomycotina</taxon>
        <taxon>Sordariomycetes</taxon>
        <taxon>Hypocreomycetidae</taxon>
        <taxon>Hypocreales</taxon>
        <taxon>Cordycipitaceae</taxon>
        <taxon>Beauveria</taxon>
    </lineage>
</organism>
<evidence type="ECO:0000256" key="2">
    <source>
        <dbReference type="ARBA" id="ARBA00008676"/>
    </source>
</evidence>
<dbReference type="NCBIfam" id="TIGR00222">
    <property type="entry name" value="panB"/>
    <property type="match status" value="1"/>
</dbReference>
<dbReference type="GO" id="GO:0005739">
    <property type="term" value="C:mitochondrion"/>
    <property type="evidence" value="ECO:0007669"/>
    <property type="project" value="TreeGrafter"/>
</dbReference>
<dbReference type="PANTHER" id="PTHR20881:SF0">
    <property type="entry name" value="3-METHYL-2-OXOBUTANOATE HYDROXYMETHYLTRANSFERASE"/>
    <property type="match status" value="1"/>
</dbReference>
<keyword evidence="6" id="KW-0566">Pantothenate biosynthesis</keyword>
<reference evidence="8 9" key="1">
    <citation type="submission" date="2020-02" db="EMBL/GenBank/DDBJ databases">
        <title>Comparative genomics of the hypocrealean fungal genus Beauvera.</title>
        <authorList>
            <person name="Showalter D.N."/>
            <person name="Bushley K.E."/>
            <person name="Rehner S.A."/>
        </authorList>
    </citation>
    <scope>NUCLEOTIDE SEQUENCE [LARGE SCALE GENOMIC DNA]</scope>
    <source>
        <strain evidence="8 9">ARSEF4384</strain>
    </source>
</reference>
<dbReference type="Pfam" id="PF02548">
    <property type="entry name" value="Pantoate_transf"/>
    <property type="match status" value="1"/>
</dbReference>
<sequence length="430" mass="45094">MPATTALARSGALSLTRAARRTSTNTLSTNTLLGHHASASCLLTQHPRHGQARWSSHSPMGAAAANPRKKVTVNTLRAQHKKGDPITVLTAHDFPSAMVADHAGMDLVLVGDSLAMVAMGMDDTSEVLVEEMLLHCRSVARATKSAFTIGDLPMGSYEISPEQALATAIRFVKEGRVQGIKLEGGREMAPAIRKITAAGIPVLGHVGLTPQRQNALGGFRVQGKTADSAMAILDDALAIQDAGCFAMVLEAVPEDVAAIITRKLAVPTIGIGAGAGCSGQVLVQTDMTGYFPPGRFLPKFVKQYGNVWAESMRAIEQYRDDVKSGQYPAPEHTYPAPKAEVEAFAKAVEKLYRTTSSKRRAAEILHTSCASRGAAPTGLNRTTTLAAGCGPVAAAVRSSAIAAEDGRSASTTDAAIVAFILKVTSAFPEA</sequence>
<dbReference type="SUPFAM" id="SSF51621">
    <property type="entry name" value="Phosphoenolpyruvate/pyruvate domain"/>
    <property type="match status" value="1"/>
</dbReference>
<accession>A0AAW0S2P8</accession>
<evidence type="ECO:0000256" key="5">
    <source>
        <dbReference type="ARBA" id="ARBA00049172"/>
    </source>
</evidence>
<dbReference type="InterPro" id="IPR003700">
    <property type="entry name" value="Pantoate_hydroxy_MeTrfase"/>
</dbReference>
<dbReference type="FunFam" id="3.20.20.60:FF:000003">
    <property type="entry name" value="3-methyl-2-oxobutanoate hydroxymethyltransferase"/>
    <property type="match status" value="1"/>
</dbReference>
<dbReference type="NCBIfam" id="NF001452">
    <property type="entry name" value="PRK00311.1"/>
    <property type="match status" value="1"/>
</dbReference>
<comment type="pathway">
    <text evidence="1 6">Cofactor biosynthesis; (R)-pantothenate biosynthesis; (R)-pantoate from 3-methyl-2-oxobutanoate: step 1/2.</text>
</comment>
<comment type="catalytic activity">
    <reaction evidence="5 6">
        <text>(6R)-5,10-methylene-5,6,7,8-tetrahydrofolate + 3-methyl-2-oxobutanoate + H2O = 2-dehydropantoate + (6S)-5,6,7,8-tetrahydrofolate</text>
        <dbReference type="Rhea" id="RHEA:11824"/>
        <dbReference type="ChEBI" id="CHEBI:11561"/>
        <dbReference type="ChEBI" id="CHEBI:11851"/>
        <dbReference type="ChEBI" id="CHEBI:15377"/>
        <dbReference type="ChEBI" id="CHEBI:15636"/>
        <dbReference type="ChEBI" id="CHEBI:57453"/>
        <dbReference type="EC" id="2.1.2.11"/>
    </reaction>
</comment>
<dbReference type="GO" id="GO:0015940">
    <property type="term" value="P:pantothenate biosynthetic process"/>
    <property type="evidence" value="ECO:0007669"/>
    <property type="project" value="UniProtKB-KW"/>
</dbReference>
<feature type="region of interest" description="Disordered" evidence="7">
    <location>
        <begin position="46"/>
        <end position="67"/>
    </location>
</feature>
<evidence type="ECO:0000313" key="9">
    <source>
        <dbReference type="Proteomes" id="UP001397290"/>
    </source>
</evidence>
<protein>
    <recommendedName>
        <fullName evidence="3 6">3-methyl-2-oxobutanoate hydroxymethyltransferase</fullName>
        <ecNumber evidence="3 6">2.1.2.11</ecNumber>
    </recommendedName>
</protein>
<evidence type="ECO:0000256" key="4">
    <source>
        <dbReference type="ARBA" id="ARBA00022679"/>
    </source>
</evidence>
<dbReference type="Proteomes" id="UP001397290">
    <property type="component" value="Unassembled WGS sequence"/>
</dbReference>
<evidence type="ECO:0000313" key="8">
    <source>
        <dbReference type="EMBL" id="KAK8148500.1"/>
    </source>
</evidence>
<dbReference type="GO" id="GO:0000287">
    <property type="term" value="F:magnesium ion binding"/>
    <property type="evidence" value="ECO:0007669"/>
    <property type="project" value="TreeGrafter"/>
</dbReference>
<dbReference type="InterPro" id="IPR015813">
    <property type="entry name" value="Pyrv/PenolPyrv_kinase-like_dom"/>
</dbReference>
<proteinExistence type="inferred from homology"/>
<dbReference type="InterPro" id="IPR040442">
    <property type="entry name" value="Pyrv_kinase-like_dom_sf"/>
</dbReference>
<dbReference type="AlphaFoldDB" id="A0AAW0S2P8"/>
<evidence type="ECO:0000256" key="1">
    <source>
        <dbReference type="ARBA" id="ARBA00005033"/>
    </source>
</evidence>
<dbReference type="Gene3D" id="3.20.20.60">
    <property type="entry name" value="Phosphoenolpyruvate-binding domains"/>
    <property type="match status" value="1"/>
</dbReference>
<comment type="similarity">
    <text evidence="2 6">Belongs to the PanB family.</text>
</comment>